<sequence>MSYGLSVVNDSGAVSIDSEFSRLCVFHRGRYVVSGGAGSIGFSAPIPSQEPPLVFLKPDNNSGSVAVGCIISGAPGAWTGVTITGTNSSGSLFVAAFKASPVSDYGMRLWDSGGKLIFDSGNSAAVFTRVLQNWTYTHSTVDAQGYYTNYYYVPLDLSSGDYLMINNARMWMMAANNTSRVTGMFFDFASGVLRFTTTAIQNPFYFSLPAIFGKPVA</sequence>
<dbReference type="OrthoDB" id="7007207at2"/>
<dbReference type="PATRIC" id="fig|50340.43.peg.5116"/>
<proteinExistence type="predicted"/>
<reference evidence="1 2" key="1">
    <citation type="journal article" date="2015" name="PLoS ONE">
        <title>Rice-Infecting Pseudomonas Genomes Are Highly Accessorized and Harbor Multiple Putative Virulence Mechanisms to Cause Sheath Brown Rot.</title>
        <authorList>
            <person name="Quibod I.L."/>
            <person name="Grande G."/>
            <person name="Oreiro E.G."/>
            <person name="Borja F.N."/>
            <person name="Dossa G.S."/>
            <person name="Mauleon R."/>
            <person name="Cruz C.V."/>
            <person name="Oliva R."/>
        </authorList>
    </citation>
    <scope>NUCLEOTIDE SEQUENCE [LARGE SCALE GENOMIC DNA]</scope>
    <source>
        <strain evidence="1 2">IRRI 6609</strain>
    </source>
</reference>
<dbReference type="RefSeq" id="WP_152973141.1">
    <property type="nucleotide sequence ID" value="NZ_JSYZ01000054.1"/>
</dbReference>
<gene>
    <name evidence="1" type="ORF">PF66_06434</name>
</gene>
<dbReference type="AlphaFoldDB" id="A0A0M9GBV9"/>
<accession>A0A0M9GBV9</accession>
<keyword evidence="2" id="KW-1185">Reference proteome</keyword>
<organism evidence="1 2">
    <name type="scientific">Pseudomonas asplenii</name>
    <dbReference type="NCBI Taxonomy" id="53407"/>
    <lineage>
        <taxon>Bacteria</taxon>
        <taxon>Pseudomonadati</taxon>
        <taxon>Pseudomonadota</taxon>
        <taxon>Gammaproteobacteria</taxon>
        <taxon>Pseudomonadales</taxon>
        <taxon>Pseudomonadaceae</taxon>
        <taxon>Pseudomonas</taxon>
    </lineage>
</organism>
<comment type="caution">
    <text evidence="1">The sequence shown here is derived from an EMBL/GenBank/DDBJ whole genome shotgun (WGS) entry which is preliminary data.</text>
</comment>
<dbReference type="EMBL" id="JSYZ01000054">
    <property type="protein sequence ID" value="KPA87089.1"/>
    <property type="molecule type" value="Genomic_DNA"/>
</dbReference>
<dbReference type="Proteomes" id="UP000037931">
    <property type="component" value="Unassembled WGS sequence"/>
</dbReference>
<evidence type="ECO:0000313" key="2">
    <source>
        <dbReference type="Proteomes" id="UP000037931"/>
    </source>
</evidence>
<dbReference type="STRING" id="50340.PF66_06434"/>
<name>A0A0M9GBV9_9PSED</name>
<evidence type="ECO:0000313" key="1">
    <source>
        <dbReference type="EMBL" id="KPA87089.1"/>
    </source>
</evidence>
<protein>
    <submittedName>
        <fullName evidence="1">Uncharacterized protein</fullName>
    </submittedName>
</protein>